<sequence length="1383" mass="157225">MWYKIGRTLILVSIVCFGIGSSIEIKSFHPPVLDIKEDFIDIQANSSLKISCAGQYPLAWKTPQDSESPYHEEEHSVAISSYENKNETINKYKSTLIISEVNFLDTGYYKCFYEGASLENPLNTVQSYIFVNDRENLFVSKPILRGFYPLWQYKRSIIPCRPTSSRANVTLWNVDTEPEELIPLEPFVMSFDPKIGFIIDYPLYEMSGDRECRATYDGMEEVMDLTLRFYVDTDPPQPYLNTSEAKHPVVNGTFTLKCSVEVELDTIIYVDWFYPNKNKSDNRINETKLLASRIIKNGIQYQEISTNLVVKDVRSSDSGIYVCSVKDHSNKTGRYNVSIYVHETDQPAHVNFTTDVTGPIETRAGQDVLFVVGVSAYPSISDVAFHWEKDGRQLVSDVHRRRKASNDTRMLEIFRVDRSDAGRYTLFGVTEGRNSSISIDLLVKDEPLVFVRHDQLVYMHGKDYSLDCVADGYPDPAVRWRWKTCPDLRDMWSCDPEDPGGWRDVDDVKSSNSENLTFEYSTEPTFSFMSSMHLVANRPGFYKCIASNDVGVRQKIVPFVVTDAIDGFEISLSQSNPVEEDYVEITCKVNTYNFTSIEWTWRPKHSNVLPLQNTSDVKIISSSSVYSHMSTVTFRKICLKQSGDYECRAFSPKNNNTEVKLVSIDVREIKKPVLNSTNMAGGTFQPIPGTRHDFYCKTEGVPIPHVTWLKDGQDLSLTNMSGVEIKNRNQTLVIRRVLEKDEGFYQCVVSNRGGIIFGNATLDVIPDSREVIGLTHGETSAIVIVGISLIALLLLISCLMKRILKEKRERKELNIISHNFFKEGYTDFFNPNLPLNSQIEVLPYRNCYEFPKERLKFGKILGQGAFGRVVKAEAIGLVDGEASTTVAVKMLKEASDVDQKKALIAELKILIHVGKHLNIVNLLGAVTTNLRKGELYVIVEYCCYGNLRHFLLKHKEFFIDQLDHQTGQLDLQISQLPGSPVERQYSLKENMVNYSDILGRGFDNPTYRGQVLNYADLAHQVSTDSGTESSVISGSPTGNANERYLRNSVPASYAGGSEAWHKEATRNVFITTCDLLCFAFQCARGMEYLSSRKFIHRDLAARNVLLAEDNVVKICDFGLAKDIYKYSNYKNTKGGLLPVKWMAIESIRDRVFTTKSDVWSFGVLLWELFTLGSNPYPGVEINEEFFKKLKNGYRMEKPELAPDQIDQMMRNCWLHNPSERPDFSRLAETIGSLLESSVRKYYVELNTPYQMMNDELFSNNNDYLKMTGDTKEEYTNMVNSLDHQPPQNLYDNVRSSHVPQTEAVPMVQLGNHVPETRPKMKYSSEASYEEDSQNETNITYLNVASSPESDAYDSVFLEKKVADNVRCQNGCLSAKPQDMSTRC</sequence>
<evidence type="ECO:0000313" key="18">
    <source>
        <dbReference type="EMBL" id="KAG8190869.1"/>
    </source>
</evidence>
<evidence type="ECO:0000256" key="12">
    <source>
        <dbReference type="PIRSR" id="PIRSR000615-2"/>
    </source>
</evidence>
<keyword evidence="5" id="KW-0472">Membrane</keyword>
<dbReference type="FunFam" id="2.60.40.10:FF:000032">
    <property type="entry name" value="palladin isoform X1"/>
    <property type="match status" value="1"/>
</dbReference>
<dbReference type="EC" id="2.7.10.1" evidence="2"/>
<dbReference type="GO" id="GO:0005524">
    <property type="term" value="F:ATP binding"/>
    <property type="evidence" value="ECO:0007669"/>
    <property type="project" value="UniProtKB-UniRule"/>
</dbReference>
<dbReference type="Pfam" id="PF07679">
    <property type="entry name" value="I-set"/>
    <property type="match status" value="2"/>
</dbReference>
<dbReference type="GO" id="GO:0048010">
    <property type="term" value="P:vascular endothelial growth factor receptor signaling pathway"/>
    <property type="evidence" value="ECO:0007669"/>
    <property type="project" value="UniProtKB-ARBA"/>
</dbReference>
<evidence type="ECO:0000256" key="5">
    <source>
        <dbReference type="ARBA" id="ARBA00023136"/>
    </source>
</evidence>
<evidence type="ECO:0000256" key="2">
    <source>
        <dbReference type="ARBA" id="ARBA00011902"/>
    </source>
</evidence>
<dbReference type="SMART" id="SM00409">
    <property type="entry name" value="IG"/>
    <property type="match status" value="5"/>
</dbReference>
<evidence type="ECO:0000256" key="9">
    <source>
        <dbReference type="ARBA" id="ARBA00023319"/>
    </source>
</evidence>
<dbReference type="FunFam" id="3.30.200.20:FF:000384">
    <property type="entry name" value="Receptor protein-tyrosine kinase"/>
    <property type="match status" value="1"/>
</dbReference>
<evidence type="ECO:0000256" key="7">
    <source>
        <dbReference type="ARBA" id="ARBA00023170"/>
    </source>
</evidence>
<feature type="binding site" evidence="13">
    <location>
        <position position="1116"/>
    </location>
    <ligand>
        <name>Mg(2+)</name>
        <dbReference type="ChEBI" id="CHEBI:18420"/>
    </ligand>
</feature>
<protein>
    <recommendedName>
        <fullName evidence="2">receptor protein-tyrosine kinase</fullName>
        <ecNumber evidence="2">2.7.10.1</ecNumber>
    </recommendedName>
</protein>
<evidence type="ECO:0000256" key="6">
    <source>
        <dbReference type="ARBA" id="ARBA00023157"/>
    </source>
</evidence>
<organism evidence="18 19">
    <name type="scientific">Oedothorax gibbosus</name>
    <dbReference type="NCBI Taxonomy" id="931172"/>
    <lineage>
        <taxon>Eukaryota</taxon>
        <taxon>Metazoa</taxon>
        <taxon>Ecdysozoa</taxon>
        <taxon>Arthropoda</taxon>
        <taxon>Chelicerata</taxon>
        <taxon>Arachnida</taxon>
        <taxon>Araneae</taxon>
        <taxon>Araneomorphae</taxon>
        <taxon>Entelegynae</taxon>
        <taxon>Araneoidea</taxon>
        <taxon>Linyphiidae</taxon>
        <taxon>Erigoninae</taxon>
        <taxon>Oedothorax</taxon>
    </lineage>
</organism>
<dbReference type="SUPFAM" id="SSF48726">
    <property type="entry name" value="Immunoglobulin"/>
    <property type="match status" value="5"/>
</dbReference>
<dbReference type="InterPro" id="IPR011009">
    <property type="entry name" value="Kinase-like_dom_sf"/>
</dbReference>
<dbReference type="PROSITE" id="PS50011">
    <property type="entry name" value="PROTEIN_KINASE_DOM"/>
    <property type="match status" value="1"/>
</dbReference>
<keyword evidence="8" id="KW-0325">Glycoprotein</keyword>
<dbReference type="SMART" id="SM00219">
    <property type="entry name" value="TyrKc"/>
    <property type="match status" value="1"/>
</dbReference>
<dbReference type="InterPro" id="IPR013783">
    <property type="entry name" value="Ig-like_fold"/>
</dbReference>
<dbReference type="FunFam" id="1.10.510.10:FF:000373">
    <property type="entry name" value="Receptor protein-tyrosine kinase"/>
    <property type="match status" value="1"/>
</dbReference>
<dbReference type="GO" id="GO:0043235">
    <property type="term" value="C:receptor complex"/>
    <property type="evidence" value="ECO:0007669"/>
    <property type="project" value="TreeGrafter"/>
</dbReference>
<feature type="site" description="Important for interaction with phosphotyrosine-binding proteins" evidence="14">
    <location>
        <position position="1242"/>
    </location>
</feature>
<dbReference type="InterPro" id="IPR013098">
    <property type="entry name" value="Ig_I-set"/>
</dbReference>
<comment type="catalytic activity">
    <reaction evidence="10">
        <text>L-tyrosyl-[protein] + ATP = O-phospho-L-tyrosyl-[protein] + ADP + H(+)</text>
        <dbReference type="Rhea" id="RHEA:10596"/>
        <dbReference type="Rhea" id="RHEA-COMP:10136"/>
        <dbReference type="Rhea" id="RHEA-COMP:20101"/>
        <dbReference type="ChEBI" id="CHEBI:15378"/>
        <dbReference type="ChEBI" id="CHEBI:30616"/>
        <dbReference type="ChEBI" id="CHEBI:46858"/>
        <dbReference type="ChEBI" id="CHEBI:61978"/>
        <dbReference type="ChEBI" id="CHEBI:456216"/>
        <dbReference type="EC" id="2.7.10.1"/>
    </reaction>
</comment>
<evidence type="ECO:0000256" key="14">
    <source>
        <dbReference type="PIRSR" id="PIRSR000615-4"/>
    </source>
</evidence>
<keyword evidence="6" id="KW-1015">Disulfide bond</keyword>
<dbReference type="SMART" id="SM00408">
    <property type="entry name" value="IGc2"/>
    <property type="match status" value="5"/>
</dbReference>
<dbReference type="PROSITE" id="PS00107">
    <property type="entry name" value="PROTEIN_KINASE_ATP"/>
    <property type="match status" value="1"/>
</dbReference>
<dbReference type="Pfam" id="PF22854">
    <property type="entry name" value="VEGFR1-3_N_Ig-like"/>
    <property type="match status" value="1"/>
</dbReference>
<proteinExistence type="predicted"/>
<evidence type="ECO:0000256" key="10">
    <source>
        <dbReference type="ARBA" id="ARBA00051243"/>
    </source>
</evidence>
<feature type="binding site" evidence="12">
    <location>
        <position position="1102"/>
    </location>
    <ligand>
        <name>ATP</name>
        <dbReference type="ChEBI" id="CHEBI:30616"/>
    </ligand>
</feature>
<dbReference type="InterPro" id="IPR003599">
    <property type="entry name" value="Ig_sub"/>
</dbReference>
<evidence type="ECO:0000259" key="17">
    <source>
        <dbReference type="PROSITE" id="PS50835"/>
    </source>
</evidence>
<dbReference type="PANTHER" id="PTHR24416:SF600">
    <property type="entry name" value="PDGF- AND VEGF-RECEPTOR RELATED, ISOFORM J"/>
    <property type="match status" value="1"/>
</dbReference>
<keyword evidence="9" id="KW-0393">Immunoglobulin domain</keyword>
<keyword evidence="13" id="KW-0460">Magnesium</keyword>
<dbReference type="EMBL" id="JAFNEN010000172">
    <property type="protein sequence ID" value="KAG8190869.1"/>
    <property type="molecule type" value="Genomic_DNA"/>
</dbReference>
<evidence type="ECO:0000256" key="15">
    <source>
        <dbReference type="PROSITE-ProRule" id="PRU10141"/>
    </source>
</evidence>
<dbReference type="GO" id="GO:0005886">
    <property type="term" value="C:plasma membrane"/>
    <property type="evidence" value="ECO:0007669"/>
    <property type="project" value="TreeGrafter"/>
</dbReference>
<evidence type="ECO:0000256" key="3">
    <source>
        <dbReference type="ARBA" id="ARBA00022692"/>
    </source>
</evidence>
<accession>A0AAV6V4L8</accession>
<dbReference type="PRINTS" id="PR01832">
    <property type="entry name" value="VEGFRECEPTOR"/>
</dbReference>
<feature type="domain" description="Protein kinase" evidence="16">
    <location>
        <begin position="855"/>
        <end position="1234"/>
    </location>
</feature>
<dbReference type="Pfam" id="PF00047">
    <property type="entry name" value="ig"/>
    <property type="match status" value="1"/>
</dbReference>
<dbReference type="PIRSF" id="PIRSF000615">
    <property type="entry name" value="TyrPK_CSF1-R"/>
    <property type="match status" value="1"/>
</dbReference>
<keyword evidence="4" id="KW-1133">Transmembrane helix</keyword>
<dbReference type="InterPro" id="IPR017441">
    <property type="entry name" value="Protein_kinase_ATP_BS"/>
</dbReference>
<dbReference type="GO" id="GO:0046872">
    <property type="term" value="F:metal ion binding"/>
    <property type="evidence" value="ECO:0007669"/>
    <property type="project" value="UniProtKB-KW"/>
</dbReference>
<dbReference type="Gene3D" id="2.60.40.10">
    <property type="entry name" value="Immunoglobulins"/>
    <property type="match status" value="7"/>
</dbReference>
<evidence type="ECO:0000256" key="11">
    <source>
        <dbReference type="PIRSR" id="PIRSR000615-1"/>
    </source>
</evidence>
<feature type="active site" description="Proton acceptor" evidence="11">
    <location>
        <position position="1098"/>
    </location>
</feature>
<feature type="domain" description="Ig-like" evidence="17">
    <location>
        <begin position="30"/>
        <end position="123"/>
    </location>
</feature>
<keyword evidence="12 15" id="KW-0547">Nucleotide-binding</keyword>
<dbReference type="InterPro" id="IPR007110">
    <property type="entry name" value="Ig-like_dom"/>
</dbReference>
<dbReference type="InterPro" id="IPR050122">
    <property type="entry name" value="RTK"/>
</dbReference>
<dbReference type="GO" id="GO:0004714">
    <property type="term" value="F:transmembrane receptor protein tyrosine kinase activity"/>
    <property type="evidence" value="ECO:0007669"/>
    <property type="project" value="UniProtKB-EC"/>
</dbReference>
<feature type="domain" description="Ig-like" evidence="17">
    <location>
        <begin position="672"/>
        <end position="763"/>
    </location>
</feature>
<feature type="domain" description="Ig-like" evidence="17">
    <location>
        <begin position="558"/>
        <end position="663"/>
    </location>
</feature>
<dbReference type="InterPro" id="IPR055238">
    <property type="entry name" value="VEGFR1-3_N_Ig-like"/>
</dbReference>
<dbReference type="SUPFAM" id="SSF56112">
    <property type="entry name" value="Protein kinase-like (PK-like)"/>
    <property type="match status" value="1"/>
</dbReference>
<dbReference type="Pfam" id="PF07714">
    <property type="entry name" value="PK_Tyr_Ser-Thr"/>
    <property type="match status" value="1"/>
</dbReference>
<evidence type="ECO:0000313" key="19">
    <source>
        <dbReference type="Proteomes" id="UP000827092"/>
    </source>
</evidence>
<dbReference type="InterPro" id="IPR008266">
    <property type="entry name" value="Tyr_kinase_AS"/>
</dbReference>
<dbReference type="InterPro" id="IPR036179">
    <property type="entry name" value="Ig-like_dom_sf"/>
</dbReference>
<comment type="subcellular location">
    <subcellularLocation>
        <location evidence="1">Membrane</location>
        <topology evidence="1">Single-pass membrane protein</topology>
    </subcellularLocation>
</comment>
<evidence type="ECO:0000256" key="4">
    <source>
        <dbReference type="ARBA" id="ARBA00022989"/>
    </source>
</evidence>
<keyword evidence="3" id="KW-0812">Transmembrane</keyword>
<dbReference type="Gene3D" id="1.10.510.10">
    <property type="entry name" value="Transferase(Phosphotransferase) domain 1"/>
    <property type="match status" value="1"/>
</dbReference>
<evidence type="ECO:0000259" key="16">
    <source>
        <dbReference type="PROSITE" id="PS50011"/>
    </source>
</evidence>
<evidence type="ECO:0000256" key="8">
    <source>
        <dbReference type="ARBA" id="ARBA00023180"/>
    </source>
</evidence>
<comment type="caution">
    <text evidence="18">The sequence shown here is derived from an EMBL/GenBank/DDBJ whole genome shotgun (WGS) entry which is preliminary data.</text>
</comment>
<dbReference type="SMART" id="SM00220">
    <property type="entry name" value="S_TKc"/>
    <property type="match status" value="1"/>
</dbReference>
<feature type="domain" description="Ig-like" evidence="17">
    <location>
        <begin position="238"/>
        <end position="338"/>
    </location>
</feature>
<dbReference type="CDD" id="cd00096">
    <property type="entry name" value="Ig"/>
    <property type="match status" value="1"/>
</dbReference>
<keyword evidence="19" id="KW-1185">Reference proteome</keyword>
<dbReference type="InterPro" id="IPR001245">
    <property type="entry name" value="Ser-Thr/Tyr_kinase_cat_dom"/>
</dbReference>
<dbReference type="PANTHER" id="PTHR24416">
    <property type="entry name" value="TYROSINE-PROTEIN KINASE RECEPTOR"/>
    <property type="match status" value="1"/>
</dbReference>
<feature type="domain" description="Ig-like" evidence="17">
    <location>
        <begin position="447"/>
        <end position="548"/>
    </location>
</feature>
<dbReference type="Proteomes" id="UP000827092">
    <property type="component" value="Unassembled WGS sequence"/>
</dbReference>
<feature type="binding site" evidence="12 15">
    <location>
        <position position="889"/>
    </location>
    <ligand>
        <name>ATP</name>
        <dbReference type="ChEBI" id="CHEBI:30616"/>
    </ligand>
</feature>
<name>A0AAV6V4L8_9ARAC</name>
<dbReference type="InterPro" id="IPR000719">
    <property type="entry name" value="Prot_kinase_dom"/>
</dbReference>
<dbReference type="Gene3D" id="3.30.200.20">
    <property type="entry name" value="Phosphorylase Kinase, domain 1"/>
    <property type="match status" value="1"/>
</dbReference>
<dbReference type="PROSITE" id="PS00109">
    <property type="entry name" value="PROTEIN_KINASE_TYR"/>
    <property type="match status" value="1"/>
</dbReference>
<dbReference type="PROSITE" id="PS50835">
    <property type="entry name" value="IG_LIKE"/>
    <property type="match status" value="5"/>
</dbReference>
<keyword evidence="12 15" id="KW-0067">ATP-binding</keyword>
<dbReference type="InterPro" id="IPR003598">
    <property type="entry name" value="Ig_sub2"/>
</dbReference>
<feature type="binding site" evidence="12">
    <location>
        <begin position="862"/>
        <end position="869"/>
    </location>
    <ligand>
        <name>ATP</name>
        <dbReference type="ChEBI" id="CHEBI:30616"/>
    </ligand>
</feature>
<evidence type="ECO:0000256" key="13">
    <source>
        <dbReference type="PIRSR" id="PIRSR000615-3"/>
    </source>
</evidence>
<feature type="binding site" evidence="13">
    <location>
        <position position="1103"/>
    </location>
    <ligand>
        <name>Mg(2+)</name>
        <dbReference type="ChEBI" id="CHEBI:18420"/>
    </ligand>
</feature>
<keyword evidence="7" id="KW-0675">Receptor</keyword>
<reference evidence="18 19" key="1">
    <citation type="journal article" date="2022" name="Nat. Ecol. Evol.">
        <title>A masculinizing supergene underlies an exaggerated male reproductive morph in a spider.</title>
        <authorList>
            <person name="Hendrickx F."/>
            <person name="De Corte Z."/>
            <person name="Sonet G."/>
            <person name="Van Belleghem S.M."/>
            <person name="Kostlbacher S."/>
            <person name="Vangestel C."/>
        </authorList>
    </citation>
    <scope>NUCLEOTIDE SEQUENCE [LARGE SCALE GENOMIC DNA]</scope>
    <source>
        <strain evidence="18">W744_W776</strain>
    </source>
</reference>
<keyword evidence="13" id="KW-0479">Metal-binding</keyword>
<dbReference type="InterPro" id="IPR020635">
    <property type="entry name" value="Tyr_kinase_cat_dom"/>
</dbReference>
<gene>
    <name evidence="18" type="ORF">JTE90_010294</name>
</gene>
<evidence type="ECO:0000256" key="1">
    <source>
        <dbReference type="ARBA" id="ARBA00004167"/>
    </source>
</evidence>
<dbReference type="InterPro" id="IPR013151">
    <property type="entry name" value="Immunoglobulin_dom"/>
</dbReference>